<feature type="region of interest" description="Disordered" evidence="1">
    <location>
        <begin position="57"/>
        <end position="82"/>
    </location>
</feature>
<organism evidence="3 4">
    <name type="scientific">Helicocarpus griseus UAMH5409</name>
    <dbReference type="NCBI Taxonomy" id="1447875"/>
    <lineage>
        <taxon>Eukaryota</taxon>
        <taxon>Fungi</taxon>
        <taxon>Dikarya</taxon>
        <taxon>Ascomycota</taxon>
        <taxon>Pezizomycotina</taxon>
        <taxon>Eurotiomycetes</taxon>
        <taxon>Eurotiomycetidae</taxon>
        <taxon>Onygenales</taxon>
        <taxon>Ajellomycetaceae</taxon>
        <taxon>Helicocarpus</taxon>
    </lineage>
</organism>
<protein>
    <submittedName>
        <fullName evidence="3">Uncharacterized protein</fullName>
    </submittedName>
</protein>
<dbReference type="EMBL" id="PDNB01000105">
    <property type="protein sequence ID" value="PGH07919.1"/>
    <property type="molecule type" value="Genomic_DNA"/>
</dbReference>
<proteinExistence type="predicted"/>
<dbReference type="AlphaFoldDB" id="A0A2B7XG87"/>
<keyword evidence="4" id="KW-1185">Reference proteome</keyword>
<evidence type="ECO:0000256" key="2">
    <source>
        <dbReference type="SAM" id="SignalP"/>
    </source>
</evidence>
<keyword evidence="2" id="KW-0732">Signal</keyword>
<sequence length="151" mass="16753">MWPFSDMADSLIILIILLKVSLRESRELLSDQTGGHILSRPRHRHFFQTEVEKADPRIKAANIQGSRAHPSSKDRDDKQDSITVGLETHSGTRIGSLHIHLDGTFKFFPSRAGRQGGYDANIVRAGIKGFMPLQNDDKSAGEQSNSSEQAT</sequence>
<evidence type="ECO:0000313" key="3">
    <source>
        <dbReference type="EMBL" id="PGH07919.1"/>
    </source>
</evidence>
<dbReference type="OrthoDB" id="3531694at2759"/>
<evidence type="ECO:0000313" key="4">
    <source>
        <dbReference type="Proteomes" id="UP000223968"/>
    </source>
</evidence>
<feature type="compositionally biased region" description="Basic and acidic residues" evidence="1">
    <location>
        <begin position="71"/>
        <end position="80"/>
    </location>
</feature>
<comment type="caution">
    <text evidence="3">The sequence shown here is derived from an EMBL/GenBank/DDBJ whole genome shotgun (WGS) entry which is preliminary data.</text>
</comment>
<feature type="chain" id="PRO_5012699354" evidence="2">
    <location>
        <begin position="26"/>
        <end position="151"/>
    </location>
</feature>
<dbReference type="Proteomes" id="UP000223968">
    <property type="component" value="Unassembled WGS sequence"/>
</dbReference>
<evidence type="ECO:0000256" key="1">
    <source>
        <dbReference type="SAM" id="MobiDB-lite"/>
    </source>
</evidence>
<feature type="signal peptide" evidence="2">
    <location>
        <begin position="1"/>
        <end position="25"/>
    </location>
</feature>
<reference evidence="3 4" key="1">
    <citation type="submission" date="2017-10" db="EMBL/GenBank/DDBJ databases">
        <title>Comparative genomics in systemic dimorphic fungi from Ajellomycetaceae.</title>
        <authorList>
            <person name="Munoz J.F."/>
            <person name="Mcewen J.G."/>
            <person name="Clay O.K."/>
            <person name="Cuomo C.A."/>
        </authorList>
    </citation>
    <scope>NUCLEOTIDE SEQUENCE [LARGE SCALE GENOMIC DNA]</scope>
    <source>
        <strain evidence="3 4">UAMH5409</strain>
    </source>
</reference>
<name>A0A2B7XG87_9EURO</name>
<gene>
    <name evidence="3" type="ORF">AJ79_06127</name>
</gene>
<accession>A0A2B7XG87</accession>